<name>A0ABU9XU42_9SPHN</name>
<feature type="chain" id="PRO_5046670433" evidence="1">
    <location>
        <begin position="24"/>
        <end position="184"/>
    </location>
</feature>
<accession>A0ABU9XU42</accession>
<dbReference type="PROSITE" id="PS51257">
    <property type="entry name" value="PROKAR_LIPOPROTEIN"/>
    <property type="match status" value="1"/>
</dbReference>
<keyword evidence="1" id="KW-0732">Signal</keyword>
<keyword evidence="3" id="KW-1185">Reference proteome</keyword>
<protein>
    <submittedName>
        <fullName evidence="2">DUF922 domain-containing protein</fullName>
    </submittedName>
</protein>
<dbReference type="RefSeq" id="WP_345864506.1">
    <property type="nucleotide sequence ID" value="NZ_JBDIMF010000003.1"/>
</dbReference>
<dbReference type="InterPro" id="IPR010321">
    <property type="entry name" value="DUF922"/>
</dbReference>
<comment type="caution">
    <text evidence="2">The sequence shown here is derived from an EMBL/GenBank/DDBJ whole genome shotgun (WGS) entry which is preliminary data.</text>
</comment>
<organism evidence="2 3">
    <name type="scientific">Sphingomonas qilianensis</name>
    <dbReference type="NCBI Taxonomy" id="1736690"/>
    <lineage>
        <taxon>Bacteria</taxon>
        <taxon>Pseudomonadati</taxon>
        <taxon>Pseudomonadota</taxon>
        <taxon>Alphaproteobacteria</taxon>
        <taxon>Sphingomonadales</taxon>
        <taxon>Sphingomonadaceae</taxon>
        <taxon>Sphingomonas</taxon>
    </lineage>
</organism>
<evidence type="ECO:0000313" key="2">
    <source>
        <dbReference type="EMBL" id="MEN2786709.1"/>
    </source>
</evidence>
<dbReference type="Proteomes" id="UP001404104">
    <property type="component" value="Unassembled WGS sequence"/>
</dbReference>
<sequence>MGRGLKAVAIVLALAAGAACAQASPFAAFPDVTISYYDVHGGDRAAIRAAMRKARPTDPNDGQRVDALTRVVLRWSWPIENGACRLPDAAVRFAATVTLPRLADPAIVAPRVRADWAAYLAQLVAHERTHLRHGYEGRDEILAVIKAATCDTANAAAQAALRRIQERDRMFDRATEHSKADAAF</sequence>
<reference evidence="2 3" key="1">
    <citation type="submission" date="2024-05" db="EMBL/GenBank/DDBJ databases">
        <authorList>
            <person name="Liu Q."/>
            <person name="Xin Y.-H."/>
        </authorList>
    </citation>
    <scope>NUCLEOTIDE SEQUENCE [LARGE SCALE GENOMIC DNA]</scope>
    <source>
        <strain evidence="2 3">CGMCC 1.15349</strain>
    </source>
</reference>
<dbReference type="Pfam" id="PF06037">
    <property type="entry name" value="DUF922"/>
    <property type="match status" value="1"/>
</dbReference>
<proteinExistence type="predicted"/>
<dbReference type="EMBL" id="JBDIMF010000003">
    <property type="protein sequence ID" value="MEN2786709.1"/>
    <property type="molecule type" value="Genomic_DNA"/>
</dbReference>
<evidence type="ECO:0000256" key="1">
    <source>
        <dbReference type="SAM" id="SignalP"/>
    </source>
</evidence>
<gene>
    <name evidence="2" type="ORF">ABC969_09790</name>
</gene>
<evidence type="ECO:0000313" key="3">
    <source>
        <dbReference type="Proteomes" id="UP001404104"/>
    </source>
</evidence>
<feature type="signal peptide" evidence="1">
    <location>
        <begin position="1"/>
        <end position="23"/>
    </location>
</feature>